<dbReference type="Proteomes" id="UP000002772">
    <property type="component" value="Unassembled WGS sequence"/>
</dbReference>
<proteinExistence type="predicted"/>
<gene>
    <name evidence="1" type="ORF">Premu_2104</name>
</gene>
<dbReference type="Pfam" id="PF04402">
    <property type="entry name" value="SIMPL"/>
    <property type="match status" value="1"/>
</dbReference>
<dbReference type="HOGENOM" id="CLU_110106_0_0_10"/>
<keyword evidence="2" id="KW-1185">Reference proteome</keyword>
<evidence type="ECO:0000313" key="1">
    <source>
        <dbReference type="EMBL" id="EGN57496.1"/>
    </source>
</evidence>
<dbReference type="AlphaFoldDB" id="F8N7V0"/>
<name>F8N7V0_9BACT</name>
<dbReference type="PANTHER" id="PTHR34387:SF2">
    <property type="entry name" value="SLR1258 PROTEIN"/>
    <property type="match status" value="1"/>
</dbReference>
<dbReference type="Gene3D" id="3.30.110.170">
    <property type="entry name" value="Protein of unknown function (DUF541), domain 1"/>
    <property type="match status" value="1"/>
</dbReference>
<dbReference type="eggNOG" id="COG2968">
    <property type="taxonomic scope" value="Bacteria"/>
</dbReference>
<dbReference type="GO" id="GO:0006974">
    <property type="term" value="P:DNA damage response"/>
    <property type="evidence" value="ECO:0007669"/>
    <property type="project" value="TreeGrafter"/>
</dbReference>
<accession>F8N7V0</accession>
<dbReference type="RefSeq" id="WP_007575095.1">
    <property type="nucleotide sequence ID" value="NZ_BPTS01000002.1"/>
</dbReference>
<protein>
    <submittedName>
        <fullName evidence="1">Uncharacterized protein</fullName>
    </submittedName>
</protein>
<dbReference type="PANTHER" id="PTHR34387">
    <property type="entry name" value="SLR1258 PROTEIN"/>
    <property type="match status" value="1"/>
</dbReference>
<sequence length="225" mass="25416">MEEKENLITVTGKGSVHVLPDVTRVYLSLVSVHDNYEEAYAQAKANTEALSKIMNEVKLDTKLPKTVRLDINKKTESKYDKYHNFIGEKFIGYELDHRVKMDLGMDNVLLNSIIKLIGKHLKQAEIELGYTVRDPRPVQLKMLERAVKDAKEKAEIMAKACGCKLGLVKSIDSSDQELHIYSQARTLHEPDEAVCSTPESLDITPEDLSASDEVTVVWYLSDDVH</sequence>
<dbReference type="InterPro" id="IPR052022">
    <property type="entry name" value="26kDa_periplasmic_antigen"/>
</dbReference>
<dbReference type="Gene3D" id="3.30.70.2970">
    <property type="entry name" value="Protein of unknown function (DUF541), domain 2"/>
    <property type="match status" value="1"/>
</dbReference>
<dbReference type="OrthoDB" id="9785289at2"/>
<evidence type="ECO:0000313" key="2">
    <source>
        <dbReference type="Proteomes" id="UP000002772"/>
    </source>
</evidence>
<reference evidence="2" key="1">
    <citation type="journal article" date="2011" name="Stand. Genomic Sci.">
        <title>Non-contiguous finished genome sequence of the opportunistic oral pathogen Prevotella multisaccharivorax type strain (PPPA20).</title>
        <authorList>
            <person name="Pati A."/>
            <person name="Gronow S."/>
            <person name="Lu M."/>
            <person name="Lapidus A."/>
            <person name="Nolan M."/>
            <person name="Lucas S."/>
            <person name="Hammon N."/>
            <person name="Deshpande S."/>
            <person name="Cheng J.F."/>
            <person name="Tapia R."/>
            <person name="Han C."/>
            <person name="Goodwin L."/>
            <person name="Pitluck S."/>
            <person name="Liolios K."/>
            <person name="Pagani I."/>
            <person name="Mavromatis K."/>
            <person name="Mikhailova N."/>
            <person name="Huntemann M."/>
            <person name="Chen A."/>
            <person name="Palaniappan K."/>
            <person name="Land M."/>
            <person name="Hauser L."/>
            <person name="Detter J.C."/>
            <person name="Brambilla E.M."/>
            <person name="Rohde M."/>
            <person name="Goker M."/>
            <person name="Woyke T."/>
            <person name="Bristow J."/>
            <person name="Eisen J.A."/>
            <person name="Markowitz V."/>
            <person name="Hugenholtz P."/>
            <person name="Kyrpides N.C."/>
            <person name="Klenk H.P."/>
            <person name="Ivanova N."/>
        </authorList>
    </citation>
    <scope>NUCLEOTIDE SEQUENCE [LARGE SCALE GENOMIC DNA]</scope>
    <source>
        <strain evidence="2">DSM 17128</strain>
    </source>
</reference>
<dbReference type="STRING" id="688246.Premu_2104"/>
<organism evidence="1 2">
    <name type="scientific">Hallella multisaccharivorax DSM 17128</name>
    <dbReference type="NCBI Taxonomy" id="688246"/>
    <lineage>
        <taxon>Bacteria</taxon>
        <taxon>Pseudomonadati</taxon>
        <taxon>Bacteroidota</taxon>
        <taxon>Bacteroidia</taxon>
        <taxon>Bacteroidales</taxon>
        <taxon>Prevotellaceae</taxon>
        <taxon>Hallella</taxon>
    </lineage>
</organism>
<dbReference type="EMBL" id="GL945017">
    <property type="protein sequence ID" value="EGN57496.1"/>
    <property type="molecule type" value="Genomic_DNA"/>
</dbReference>
<dbReference type="InterPro" id="IPR007497">
    <property type="entry name" value="SIMPL/DUF541"/>
</dbReference>